<evidence type="ECO:0000256" key="1">
    <source>
        <dbReference type="ARBA" id="ARBA00004651"/>
    </source>
</evidence>
<accession>A0A844M1E6</accession>
<evidence type="ECO:0000256" key="4">
    <source>
        <dbReference type="ARBA" id="ARBA00022475"/>
    </source>
</evidence>
<keyword evidence="7" id="KW-0406">Ion transport</keyword>
<evidence type="ECO:0000256" key="9">
    <source>
        <dbReference type="SAM" id="Phobius"/>
    </source>
</evidence>
<feature type="transmembrane region" description="Helical" evidence="9">
    <location>
        <begin position="38"/>
        <end position="57"/>
    </location>
</feature>
<feature type="transmembrane region" description="Helical" evidence="9">
    <location>
        <begin position="292"/>
        <end position="310"/>
    </location>
</feature>
<reference evidence="11 12" key="1">
    <citation type="journal article" date="2019" name="PLoS ONE">
        <title>Pup mortality in New Zealand sea lions (Phocarctos hookeri) at Enderby Island, Auckland Islands, 2013-18.</title>
        <authorList>
            <person name="Michael S.A."/>
            <person name="Hayman D.T.S."/>
            <person name="Gray R."/>
            <person name="Zhang J."/>
            <person name="Rogers L."/>
            <person name="Roe W.D."/>
        </authorList>
    </citation>
    <scope>NUCLEOTIDE SEQUENCE [LARGE SCALE GENOMIC DNA]</scope>
    <source>
        <strain evidence="11 12">SM868</strain>
    </source>
</reference>
<dbReference type="GO" id="GO:1902600">
    <property type="term" value="P:proton transmembrane transport"/>
    <property type="evidence" value="ECO:0007669"/>
    <property type="project" value="InterPro"/>
</dbReference>
<keyword evidence="3" id="KW-0050">Antiport</keyword>
<dbReference type="GO" id="GO:0005886">
    <property type="term" value="C:plasma membrane"/>
    <property type="evidence" value="ECO:0007669"/>
    <property type="project" value="UniProtKB-SubCell"/>
</dbReference>
<keyword evidence="4" id="KW-1003">Cell membrane</keyword>
<protein>
    <submittedName>
        <fullName evidence="11">Sodium:proton antiporter</fullName>
    </submittedName>
</protein>
<dbReference type="AlphaFoldDB" id="A0A844M1E6"/>
<organism evidence="11 12">
    <name type="scientific">Psychrobacter sanguinis</name>
    <dbReference type="NCBI Taxonomy" id="861445"/>
    <lineage>
        <taxon>Bacteria</taxon>
        <taxon>Pseudomonadati</taxon>
        <taxon>Pseudomonadota</taxon>
        <taxon>Gammaproteobacteria</taxon>
        <taxon>Moraxellales</taxon>
        <taxon>Moraxellaceae</taxon>
        <taxon>Psychrobacter</taxon>
    </lineage>
</organism>
<dbReference type="Pfam" id="PF00999">
    <property type="entry name" value="Na_H_Exchanger"/>
    <property type="match status" value="1"/>
</dbReference>
<comment type="subcellular location">
    <subcellularLocation>
        <location evidence="1">Cell membrane</location>
        <topology evidence="1">Multi-pass membrane protein</topology>
    </subcellularLocation>
</comment>
<feature type="transmembrane region" description="Helical" evidence="9">
    <location>
        <begin position="316"/>
        <end position="339"/>
    </location>
</feature>
<feature type="transmembrane region" description="Helical" evidence="9">
    <location>
        <begin position="384"/>
        <end position="407"/>
    </location>
</feature>
<dbReference type="RefSeq" id="WP_155587379.1">
    <property type="nucleotide sequence ID" value="NZ_WFKQ01000007.1"/>
</dbReference>
<proteinExistence type="predicted"/>
<keyword evidence="5 9" id="KW-0812">Transmembrane</keyword>
<feature type="domain" description="Cation/H+ exchanger transmembrane" evidence="10">
    <location>
        <begin position="18"/>
        <end position="406"/>
    </location>
</feature>
<dbReference type="PANTHER" id="PTHR32507">
    <property type="entry name" value="NA(+)/H(+) ANTIPORTER 1"/>
    <property type="match status" value="1"/>
</dbReference>
<keyword evidence="6 9" id="KW-1133">Transmembrane helix</keyword>
<evidence type="ECO:0000259" key="10">
    <source>
        <dbReference type="Pfam" id="PF00999"/>
    </source>
</evidence>
<dbReference type="InterPro" id="IPR038770">
    <property type="entry name" value="Na+/solute_symporter_sf"/>
</dbReference>
<dbReference type="Gene3D" id="1.20.1530.20">
    <property type="match status" value="1"/>
</dbReference>
<evidence type="ECO:0000256" key="8">
    <source>
        <dbReference type="ARBA" id="ARBA00023136"/>
    </source>
</evidence>
<evidence type="ECO:0000256" key="7">
    <source>
        <dbReference type="ARBA" id="ARBA00023065"/>
    </source>
</evidence>
<feature type="transmembrane region" description="Helical" evidence="9">
    <location>
        <begin position="351"/>
        <end position="372"/>
    </location>
</feature>
<evidence type="ECO:0000313" key="11">
    <source>
        <dbReference type="EMBL" id="MUG32779.1"/>
    </source>
</evidence>
<gene>
    <name evidence="11" type="ORF">GB996_08205</name>
</gene>
<dbReference type="Proteomes" id="UP000442109">
    <property type="component" value="Unassembled WGS sequence"/>
</dbReference>
<evidence type="ECO:0000256" key="6">
    <source>
        <dbReference type="ARBA" id="ARBA00022989"/>
    </source>
</evidence>
<feature type="transmembrane region" description="Helical" evidence="9">
    <location>
        <begin position="98"/>
        <end position="131"/>
    </location>
</feature>
<feature type="transmembrane region" description="Helical" evidence="9">
    <location>
        <begin position="203"/>
        <end position="221"/>
    </location>
</feature>
<dbReference type="PANTHER" id="PTHR32507:SF8">
    <property type="entry name" value="CNH1P"/>
    <property type="match status" value="1"/>
</dbReference>
<evidence type="ECO:0000256" key="2">
    <source>
        <dbReference type="ARBA" id="ARBA00022448"/>
    </source>
</evidence>
<feature type="transmembrane region" description="Helical" evidence="9">
    <location>
        <begin position="255"/>
        <end position="271"/>
    </location>
</feature>
<dbReference type="GO" id="GO:0015297">
    <property type="term" value="F:antiporter activity"/>
    <property type="evidence" value="ECO:0007669"/>
    <property type="project" value="UniProtKB-KW"/>
</dbReference>
<name>A0A844M1E6_9GAMM</name>
<keyword evidence="12" id="KW-1185">Reference proteome</keyword>
<feature type="transmembrane region" description="Helical" evidence="9">
    <location>
        <begin position="6"/>
        <end position="26"/>
    </location>
</feature>
<evidence type="ECO:0000256" key="3">
    <source>
        <dbReference type="ARBA" id="ARBA00022449"/>
    </source>
</evidence>
<dbReference type="InterPro" id="IPR006153">
    <property type="entry name" value="Cation/H_exchanger_TM"/>
</dbReference>
<evidence type="ECO:0000256" key="5">
    <source>
        <dbReference type="ARBA" id="ARBA00022692"/>
    </source>
</evidence>
<keyword evidence="2" id="KW-0813">Transport</keyword>
<comment type="caution">
    <text evidence="11">The sequence shown here is derived from an EMBL/GenBank/DDBJ whole genome shotgun (WGS) entry which is preliminary data.</text>
</comment>
<sequence length="419" mass="45387">MLENYNQFLLVCGIAFLFGALSPVFLKRLPLSLPMLQVSFGLLMGYFWSALPFLNPIANGEVVEKVCELVVLVSLVGAGIKIDTPLSYKHWRPTFRLLLITMPLCIAAMAALGYYIFGLSLAAAILLGAILAPTDPVLASSIQVGPPNSGNEDTPRFTLTSEAGLNDGLAFPFVYLAIKIAEYYGKANELSLSLLVDWLSVDVLWKVGAGVAVGVLVGKLLSKLIFSKSNKDTVMSQGYVVIAMTLLAYGVAEFVHAYGFISVFIAAFTFRHSEHTHDYHTALHDFSEQSEGLLMSLVLVVFGMALGQGLSSDVSLSWQVYATSLLFLFVVRPAAGWIGLAGLNLPNKERFVISSLGIRGIGSFYYLAYALNQDVFALDDATDLWIICSIVIIVSIFLHGIVAPRLIDDAKPSSTNKPA</sequence>
<keyword evidence="8 9" id="KW-0472">Membrane</keyword>
<dbReference type="EMBL" id="WFKQ01000007">
    <property type="protein sequence ID" value="MUG32779.1"/>
    <property type="molecule type" value="Genomic_DNA"/>
</dbReference>
<dbReference type="OrthoDB" id="9810860at2"/>
<evidence type="ECO:0000313" key="12">
    <source>
        <dbReference type="Proteomes" id="UP000442109"/>
    </source>
</evidence>